<comment type="caution">
    <text evidence="11">The sequence shown here is derived from an EMBL/GenBank/DDBJ whole genome shotgun (WGS) entry which is preliminary data.</text>
</comment>
<accession>A0A7W9WQC5</accession>
<feature type="transmembrane region" description="Helical" evidence="9">
    <location>
        <begin position="313"/>
        <end position="332"/>
    </location>
</feature>
<dbReference type="Pfam" id="PF13231">
    <property type="entry name" value="PMT_2"/>
    <property type="match status" value="1"/>
</dbReference>
<evidence type="ECO:0000259" key="10">
    <source>
        <dbReference type="Pfam" id="PF13231"/>
    </source>
</evidence>
<reference evidence="11 12" key="1">
    <citation type="submission" date="2020-08" db="EMBL/GenBank/DDBJ databases">
        <title>Genomic Encyclopedia of Type Strains, Phase IV (KMG-IV): sequencing the most valuable type-strain genomes for metagenomic binning, comparative biology and taxonomic classification.</title>
        <authorList>
            <person name="Goeker M."/>
        </authorList>
    </citation>
    <scope>NUCLEOTIDE SEQUENCE [LARGE SCALE GENOMIC DNA]</scope>
    <source>
        <strain evidence="11 12">DSM 12141</strain>
    </source>
</reference>
<dbReference type="PANTHER" id="PTHR33908">
    <property type="entry name" value="MANNOSYLTRANSFERASE YKCB-RELATED"/>
    <property type="match status" value="1"/>
</dbReference>
<dbReference type="EMBL" id="JACHIB010000027">
    <property type="protein sequence ID" value="MBB6085458.1"/>
    <property type="molecule type" value="Genomic_DNA"/>
</dbReference>
<feature type="transmembrane region" description="Helical" evidence="9">
    <location>
        <begin position="338"/>
        <end position="356"/>
    </location>
</feature>
<feature type="region of interest" description="Disordered" evidence="8">
    <location>
        <begin position="526"/>
        <end position="545"/>
    </location>
</feature>
<feature type="domain" description="Glycosyltransferase RgtA/B/C/D-like" evidence="10">
    <location>
        <begin position="63"/>
        <end position="223"/>
    </location>
</feature>
<feature type="transmembrane region" description="Helical" evidence="9">
    <location>
        <begin position="83"/>
        <end position="102"/>
    </location>
</feature>
<feature type="transmembrane region" description="Helical" evidence="9">
    <location>
        <begin position="203"/>
        <end position="223"/>
    </location>
</feature>
<keyword evidence="2" id="KW-1003">Cell membrane</keyword>
<dbReference type="RefSeq" id="WP_084330535.1">
    <property type="nucleotide sequence ID" value="NZ_JACHIB010000027.1"/>
</dbReference>
<dbReference type="PANTHER" id="PTHR33908:SF9">
    <property type="entry name" value="BLL5595 PROTEIN"/>
    <property type="match status" value="1"/>
</dbReference>
<keyword evidence="5 9" id="KW-0812">Transmembrane</keyword>
<dbReference type="Proteomes" id="UP000541136">
    <property type="component" value="Unassembled WGS sequence"/>
</dbReference>
<protein>
    <submittedName>
        <fullName evidence="11">4-amino-4-deoxy-L-arabinose transferase-like glycosyltransferase</fullName>
    </submittedName>
</protein>
<dbReference type="AlphaFoldDB" id="A0A7W9WQC5"/>
<feature type="transmembrane region" description="Helical" evidence="9">
    <location>
        <begin position="368"/>
        <end position="385"/>
    </location>
</feature>
<feature type="transmembrane region" description="Helical" evidence="9">
    <location>
        <begin position="163"/>
        <end position="191"/>
    </location>
</feature>
<evidence type="ECO:0000256" key="2">
    <source>
        <dbReference type="ARBA" id="ARBA00022475"/>
    </source>
</evidence>
<dbReference type="GO" id="GO:0016763">
    <property type="term" value="F:pentosyltransferase activity"/>
    <property type="evidence" value="ECO:0007669"/>
    <property type="project" value="TreeGrafter"/>
</dbReference>
<feature type="transmembrane region" description="Helical" evidence="9">
    <location>
        <begin position="114"/>
        <end position="133"/>
    </location>
</feature>
<evidence type="ECO:0000256" key="8">
    <source>
        <dbReference type="SAM" id="MobiDB-lite"/>
    </source>
</evidence>
<dbReference type="InterPro" id="IPR050297">
    <property type="entry name" value="LipidA_mod_glycosyltrf_83"/>
</dbReference>
<keyword evidence="7 9" id="KW-0472">Membrane</keyword>
<dbReference type="InterPro" id="IPR038731">
    <property type="entry name" value="RgtA/B/C-like"/>
</dbReference>
<keyword evidence="6 9" id="KW-1133">Transmembrane helix</keyword>
<dbReference type="GO" id="GO:0005886">
    <property type="term" value="C:plasma membrane"/>
    <property type="evidence" value="ECO:0007669"/>
    <property type="project" value="UniProtKB-SubCell"/>
</dbReference>
<evidence type="ECO:0000256" key="9">
    <source>
        <dbReference type="SAM" id="Phobius"/>
    </source>
</evidence>
<dbReference type="GO" id="GO:0009103">
    <property type="term" value="P:lipopolysaccharide biosynthetic process"/>
    <property type="evidence" value="ECO:0007669"/>
    <property type="project" value="UniProtKB-ARBA"/>
</dbReference>
<keyword evidence="4 11" id="KW-0808">Transferase</keyword>
<evidence type="ECO:0000313" key="11">
    <source>
        <dbReference type="EMBL" id="MBB6085458.1"/>
    </source>
</evidence>
<evidence type="ECO:0000256" key="5">
    <source>
        <dbReference type="ARBA" id="ARBA00022692"/>
    </source>
</evidence>
<evidence type="ECO:0000256" key="3">
    <source>
        <dbReference type="ARBA" id="ARBA00022676"/>
    </source>
</evidence>
<organism evidence="11 12">
    <name type="scientific">Castellaniella defragrans</name>
    <name type="common">Alcaligenes defragrans</name>
    <dbReference type="NCBI Taxonomy" id="75697"/>
    <lineage>
        <taxon>Bacteria</taxon>
        <taxon>Pseudomonadati</taxon>
        <taxon>Pseudomonadota</taxon>
        <taxon>Betaproteobacteria</taxon>
        <taxon>Burkholderiales</taxon>
        <taxon>Alcaligenaceae</taxon>
        <taxon>Castellaniella</taxon>
    </lineage>
</organism>
<feature type="transmembrane region" description="Helical" evidence="9">
    <location>
        <begin position="258"/>
        <end position="275"/>
    </location>
</feature>
<gene>
    <name evidence="11" type="ORF">HNR28_003518</name>
</gene>
<name>A0A7W9WQC5_CASDE</name>
<evidence type="ECO:0000256" key="7">
    <source>
        <dbReference type="ARBA" id="ARBA00023136"/>
    </source>
</evidence>
<evidence type="ECO:0000256" key="4">
    <source>
        <dbReference type="ARBA" id="ARBA00022679"/>
    </source>
</evidence>
<proteinExistence type="predicted"/>
<comment type="subcellular location">
    <subcellularLocation>
        <location evidence="1">Cell membrane</location>
        <topology evidence="1">Multi-pass membrane protein</topology>
    </subcellularLocation>
</comment>
<evidence type="ECO:0000256" key="6">
    <source>
        <dbReference type="ARBA" id="ARBA00022989"/>
    </source>
</evidence>
<evidence type="ECO:0000256" key="1">
    <source>
        <dbReference type="ARBA" id="ARBA00004651"/>
    </source>
</evidence>
<keyword evidence="3" id="KW-0328">Glycosyltransferase</keyword>
<sequence>MLPAAPPKIPLLARPPGAALVLLCLLCMVALWTVLCALSHSAPDLDGMEELVWAASLELGYTKHPPLPSWFMHLATELLGRPVWLPFLMGQVFSALGLWFVWLLGREITTPHRALIATLLVSATAYFSLRGTIYNHNTAQLWSITASIWLCHRALRGGRLRDWALLGAVGGLAMLTKYSALIQFAAFFLYALRSGALRRPATWGGIGVAALAFLAVLGPHLWWLEQHHFEPLRYADASLRAGGRLAALKDLLDFTLDQAGRLTPMALILIAWTFWRRRHGDRAPGHAANDERFAAAVTAPRYWRELAAGDRQFLLWVGLAPFLSTVLVSVALGSRLEASWASTFFVLFGFYGLGWLRGPEAVQLRRILILAAALHVLMAVGYAAARGPIAQMTGYAARSTYPGPELAAHALRHWREHQPGRPLRVVVSNTWLGGNIAVHVGPETRVWIDASDEQSPWFAPGTALRCGALVAYSERGRAVPVPAVRALVDAAPWKGVDEVPWSGPKGPVIDLHWAVLPATPECLQNARNGPAAGGPRNQAAGMQGD</sequence>
<evidence type="ECO:0000313" key="12">
    <source>
        <dbReference type="Proteomes" id="UP000541136"/>
    </source>
</evidence>